<accession>A0A9N8QWH2</accession>
<organism evidence="1 2">
    <name type="scientific">Paraburkholderia domus</name>
    <dbReference type="NCBI Taxonomy" id="2793075"/>
    <lineage>
        <taxon>Bacteria</taxon>
        <taxon>Pseudomonadati</taxon>
        <taxon>Pseudomonadota</taxon>
        <taxon>Betaproteobacteria</taxon>
        <taxon>Burkholderiales</taxon>
        <taxon>Burkholderiaceae</taxon>
        <taxon>Paraburkholderia</taxon>
    </lineage>
</organism>
<dbReference type="RefSeq" id="WP_201138657.1">
    <property type="nucleotide sequence ID" value="NZ_CAJNAS010000001.1"/>
</dbReference>
<evidence type="ECO:0000313" key="2">
    <source>
        <dbReference type="Proteomes" id="UP000675121"/>
    </source>
</evidence>
<dbReference type="EMBL" id="CAJNAS010000001">
    <property type="protein sequence ID" value="CAE6858464.1"/>
    <property type="molecule type" value="Genomic_DNA"/>
</dbReference>
<protein>
    <submittedName>
        <fullName evidence="1">Uncharacterized protein</fullName>
    </submittedName>
</protein>
<dbReference type="Proteomes" id="UP000675121">
    <property type="component" value="Unassembled WGS sequence"/>
</dbReference>
<keyword evidence="2" id="KW-1185">Reference proteome</keyword>
<sequence length="308" mass="33942">MSILNLQSDGLPSIMLTLARIAAQDKPTSRDDLLGICVPQSGITKDTDKDLAARARATLVRWTNLGLFAEDRDQVRLSVGLTKGESIDAFTARLPEVCRELALRHENGLPLWATDGSVSEEATGRTADFCRGLAWCLAQDIYTLPNSHAEIESLVTSQVQAGRFIFLNDTRWAGFRTWARFLGCATGDDSSFFCDATPAVRWAFSQIMHTEETLAASAVISRLAECLPVIDSGVYRQEVEQTLKPETWKKPAPGHLSTSLSFALQRLHKQKTIQLTRMADASSQLTLVGQGGRTWESFTHVRLTKDAS</sequence>
<comment type="caution">
    <text evidence="1">The sequence shown here is derived from an EMBL/GenBank/DDBJ whole genome shotgun (WGS) entry which is preliminary data.</text>
</comment>
<reference evidence="1" key="1">
    <citation type="submission" date="2021-02" db="EMBL/GenBank/DDBJ databases">
        <authorList>
            <person name="Vanwijnsberghe S."/>
        </authorList>
    </citation>
    <scope>NUCLEOTIDE SEQUENCE</scope>
    <source>
        <strain evidence="1">R-70211</strain>
    </source>
</reference>
<dbReference type="AlphaFoldDB" id="A0A9N8QWH2"/>
<dbReference type="InterPro" id="IPR049812">
    <property type="entry name" value="DpdG-like"/>
</dbReference>
<name>A0A9N8QWH2_9BURK</name>
<proteinExistence type="predicted"/>
<dbReference type="NCBIfam" id="NF041064">
    <property type="entry name" value="DpdG"/>
    <property type="match status" value="1"/>
</dbReference>
<gene>
    <name evidence="1" type="ORF">R70211_00312</name>
</gene>
<evidence type="ECO:0000313" key="1">
    <source>
        <dbReference type="EMBL" id="CAE6858464.1"/>
    </source>
</evidence>